<dbReference type="Pfam" id="PF00535">
    <property type="entry name" value="Glycos_transf_2"/>
    <property type="match status" value="1"/>
</dbReference>
<accession>A0A1I6JGS8</accession>
<comment type="pathway">
    <text evidence="1">Cell wall biogenesis; cell wall polysaccharide biosynthesis.</text>
</comment>
<evidence type="ECO:0000313" key="6">
    <source>
        <dbReference type="EMBL" id="SFR78059.1"/>
    </source>
</evidence>
<evidence type="ECO:0000256" key="2">
    <source>
        <dbReference type="ARBA" id="ARBA00006739"/>
    </source>
</evidence>
<proteinExistence type="inferred from homology"/>
<dbReference type="PANTHER" id="PTHR43179:SF12">
    <property type="entry name" value="GALACTOFURANOSYLTRANSFERASE GLFT2"/>
    <property type="match status" value="1"/>
</dbReference>
<evidence type="ECO:0000256" key="1">
    <source>
        <dbReference type="ARBA" id="ARBA00004776"/>
    </source>
</evidence>
<protein>
    <submittedName>
        <fullName evidence="6">Glycosyltransferase, GT2 family</fullName>
    </submittedName>
</protein>
<reference evidence="7" key="1">
    <citation type="submission" date="2016-10" db="EMBL/GenBank/DDBJ databases">
        <authorList>
            <person name="Varghese N."/>
            <person name="Submissions S."/>
        </authorList>
    </citation>
    <scope>NUCLEOTIDE SEQUENCE [LARGE SCALE GENOMIC DNA]</scope>
    <source>
        <strain evidence="7">CL127</strain>
    </source>
</reference>
<comment type="similarity">
    <text evidence="2">Belongs to the glycosyltransferase 2 family.</text>
</comment>
<name>A0A1I6JGS8_9MICO</name>
<evidence type="ECO:0000256" key="4">
    <source>
        <dbReference type="ARBA" id="ARBA00022679"/>
    </source>
</evidence>
<dbReference type="EMBL" id="FOYR01000005">
    <property type="protein sequence ID" value="SFR78059.1"/>
    <property type="molecule type" value="Genomic_DNA"/>
</dbReference>
<dbReference type="SUPFAM" id="SSF53448">
    <property type="entry name" value="Nucleotide-diphospho-sugar transferases"/>
    <property type="match status" value="1"/>
</dbReference>
<evidence type="ECO:0000313" key="7">
    <source>
        <dbReference type="Proteomes" id="UP000198877"/>
    </source>
</evidence>
<dbReference type="PANTHER" id="PTHR43179">
    <property type="entry name" value="RHAMNOSYLTRANSFERASE WBBL"/>
    <property type="match status" value="1"/>
</dbReference>
<organism evidence="6 7">
    <name type="scientific">Microbacterium azadirachtae</name>
    <dbReference type="NCBI Taxonomy" id="582680"/>
    <lineage>
        <taxon>Bacteria</taxon>
        <taxon>Bacillati</taxon>
        <taxon>Actinomycetota</taxon>
        <taxon>Actinomycetes</taxon>
        <taxon>Micrococcales</taxon>
        <taxon>Microbacteriaceae</taxon>
        <taxon>Microbacterium</taxon>
    </lineage>
</organism>
<evidence type="ECO:0000256" key="3">
    <source>
        <dbReference type="ARBA" id="ARBA00022676"/>
    </source>
</evidence>
<keyword evidence="3" id="KW-0328">Glycosyltransferase</keyword>
<dbReference type="RefSeq" id="WP_175526315.1">
    <property type="nucleotide sequence ID" value="NZ_FOYR01000005.1"/>
</dbReference>
<feature type="domain" description="Glycosyltransferase 2-like" evidence="5">
    <location>
        <begin position="20"/>
        <end position="113"/>
    </location>
</feature>
<dbReference type="InterPro" id="IPR001173">
    <property type="entry name" value="Glyco_trans_2-like"/>
</dbReference>
<sequence length="331" mass="36194">MSKVIAVTVTYGDRFDRLCRETIERALQAGADGIVVVDNGSSSASRDGLAAMARADDRIVLLRNDLNKGSAAAFAAGLQRALGSAPEFIWLLDDDNWVADDVLGTLLDVQREEAERTGDVAVVVAARRIPNAFHARLLEGARVDAVYPPVGAFLGFDLVTYARRKMPLKRPAGDSGRPRIPYAPYGGLLLRSEVVEKVGLPPAELVLYSDDTVWTSQIVMSGYQIVLALGAVIEDAEGKWTQETAQNSVGAAIRSPHKDRLYLSTRNRIWFDADRVQSLRQRLRYQLNRLVVLSVAAVSALRHSSRAGFAVFKDAVRDGERHDLSRPVGLS</sequence>
<evidence type="ECO:0000259" key="5">
    <source>
        <dbReference type="Pfam" id="PF00535"/>
    </source>
</evidence>
<dbReference type="InterPro" id="IPR029044">
    <property type="entry name" value="Nucleotide-diphossugar_trans"/>
</dbReference>
<dbReference type="GO" id="GO:0016757">
    <property type="term" value="F:glycosyltransferase activity"/>
    <property type="evidence" value="ECO:0007669"/>
    <property type="project" value="UniProtKB-KW"/>
</dbReference>
<dbReference type="AlphaFoldDB" id="A0A1I6JGS8"/>
<gene>
    <name evidence="6" type="ORF">SAMN04488591_3561</name>
</gene>
<keyword evidence="4 6" id="KW-0808">Transferase</keyword>
<dbReference type="Proteomes" id="UP000198877">
    <property type="component" value="Unassembled WGS sequence"/>
</dbReference>
<dbReference type="Gene3D" id="3.90.550.10">
    <property type="entry name" value="Spore Coat Polysaccharide Biosynthesis Protein SpsA, Chain A"/>
    <property type="match status" value="1"/>
</dbReference>